<dbReference type="Proteomes" id="UP001234178">
    <property type="component" value="Unassembled WGS sequence"/>
</dbReference>
<dbReference type="PANTHER" id="PTHR12184:SF1">
    <property type="entry name" value="UBIQUINOL-CYTOCHROME-C REDUCTASE COMPLEX ASSEMBLY FACTOR 1"/>
    <property type="match status" value="1"/>
</dbReference>
<sequence>MQRACSFLFFRRLPFPFQYQIGSFQPLLRYEGICAPKSHLHLPCCRYAADSDKGILQRFKRYIGLGKLSKSISRSVGYKLYESLEEHVNHDVFFKQLKMEDTFHSWFIVRSLHVWMLMVRLMNEGDNGRLVRNALVEAMWEDVEFKSKKIGETAASVRRKQVQILVDEFQASLFAYDEGLLSNDQVLAGAIWRNLMLQRDFDPRHLDILVDYVRENIAILDRTKYEDIFDNRRVNWAKIRL</sequence>
<dbReference type="InterPro" id="IPR021150">
    <property type="entry name" value="Ubiq_cyt_c_chap"/>
</dbReference>
<name>A0ABQ9ZZI9_9CRUS</name>
<protein>
    <recommendedName>
        <fullName evidence="2">Ubiquinol-cytochrome c chaperone domain-containing protein</fullName>
    </recommendedName>
</protein>
<dbReference type="InterPro" id="IPR007129">
    <property type="entry name" value="Ubiqinol_cyt_c_chaperone_CPB3"/>
</dbReference>
<reference evidence="3 4" key="1">
    <citation type="journal article" date="2023" name="Nucleic Acids Res.">
        <title>The hologenome of Daphnia magna reveals possible DNA methylation and microbiome-mediated evolution of the host genome.</title>
        <authorList>
            <person name="Chaturvedi A."/>
            <person name="Li X."/>
            <person name="Dhandapani V."/>
            <person name="Marshall H."/>
            <person name="Kissane S."/>
            <person name="Cuenca-Cambronero M."/>
            <person name="Asole G."/>
            <person name="Calvet F."/>
            <person name="Ruiz-Romero M."/>
            <person name="Marangio P."/>
            <person name="Guigo R."/>
            <person name="Rago D."/>
            <person name="Mirbahai L."/>
            <person name="Eastwood N."/>
            <person name="Colbourne J.K."/>
            <person name="Zhou J."/>
            <person name="Mallon E."/>
            <person name="Orsini L."/>
        </authorList>
    </citation>
    <scope>NUCLEOTIDE SEQUENCE [LARGE SCALE GENOMIC DNA]</scope>
    <source>
        <strain evidence="3">LRV0_1</strain>
    </source>
</reference>
<comment type="caution">
    <text evidence="3">The sequence shown here is derived from an EMBL/GenBank/DDBJ whole genome shotgun (WGS) entry which is preliminary data.</text>
</comment>
<evidence type="ECO:0000313" key="4">
    <source>
        <dbReference type="Proteomes" id="UP001234178"/>
    </source>
</evidence>
<evidence type="ECO:0000256" key="1">
    <source>
        <dbReference type="ARBA" id="ARBA00006407"/>
    </source>
</evidence>
<evidence type="ECO:0000313" key="3">
    <source>
        <dbReference type="EMBL" id="KAK4018318.1"/>
    </source>
</evidence>
<dbReference type="PANTHER" id="PTHR12184">
    <property type="entry name" value="UBIQUINOL-CYTOCHROME C REDUCTASE COMPLEX ASSEMBLY FACTOR 1 FAMILY MEMBER"/>
    <property type="match status" value="1"/>
</dbReference>
<feature type="domain" description="Ubiquinol-cytochrome c chaperone" evidence="2">
    <location>
        <begin position="96"/>
        <end position="231"/>
    </location>
</feature>
<evidence type="ECO:0000259" key="2">
    <source>
        <dbReference type="Pfam" id="PF03981"/>
    </source>
</evidence>
<proteinExistence type="inferred from homology"/>
<dbReference type="Pfam" id="PF03981">
    <property type="entry name" value="Ubiq_cyt_C_chap"/>
    <property type="match status" value="1"/>
</dbReference>
<comment type="similarity">
    <text evidence="1">Belongs to the CBP3 family.</text>
</comment>
<dbReference type="EMBL" id="JAOYFB010000036">
    <property type="protein sequence ID" value="KAK4018318.1"/>
    <property type="molecule type" value="Genomic_DNA"/>
</dbReference>
<gene>
    <name evidence="3" type="ORF">OUZ56_000379</name>
</gene>
<keyword evidence="4" id="KW-1185">Reference proteome</keyword>
<accession>A0ABQ9ZZI9</accession>
<organism evidence="3 4">
    <name type="scientific">Daphnia magna</name>
    <dbReference type="NCBI Taxonomy" id="35525"/>
    <lineage>
        <taxon>Eukaryota</taxon>
        <taxon>Metazoa</taxon>
        <taxon>Ecdysozoa</taxon>
        <taxon>Arthropoda</taxon>
        <taxon>Crustacea</taxon>
        <taxon>Branchiopoda</taxon>
        <taxon>Diplostraca</taxon>
        <taxon>Cladocera</taxon>
        <taxon>Anomopoda</taxon>
        <taxon>Daphniidae</taxon>
        <taxon>Daphnia</taxon>
    </lineage>
</organism>